<evidence type="ECO:0000313" key="2">
    <source>
        <dbReference type="Proteomes" id="UP001500929"/>
    </source>
</evidence>
<dbReference type="InterPro" id="IPR023811">
    <property type="entry name" value="CHP04076"/>
</dbReference>
<sequence>MPGSAALPPTPAISPGSPRVRVTVTRVDRPRGRTRVGDWFEINGSRLILPPGQSFCPYALAAVFPVVVMRQGDLPADSWLVRKPYICGPDAEENLVMKVEAVYEEAAG</sequence>
<dbReference type="EMBL" id="BAAAQY010000011">
    <property type="protein sequence ID" value="GAA2245460.1"/>
    <property type="molecule type" value="Genomic_DNA"/>
</dbReference>
<protein>
    <recommendedName>
        <fullName evidence="3">TIGR04076 family protein</fullName>
    </recommendedName>
</protein>
<dbReference type="NCBIfam" id="TIGR04076">
    <property type="entry name" value="TIGR04076 family protein"/>
    <property type="match status" value="1"/>
</dbReference>
<evidence type="ECO:0000313" key="1">
    <source>
        <dbReference type="EMBL" id="GAA2245460.1"/>
    </source>
</evidence>
<comment type="caution">
    <text evidence="1">The sequence shown here is derived from an EMBL/GenBank/DDBJ whole genome shotgun (WGS) entry which is preliminary data.</text>
</comment>
<keyword evidence="2" id="KW-1185">Reference proteome</keyword>
<evidence type="ECO:0008006" key="3">
    <source>
        <dbReference type="Google" id="ProtNLM"/>
    </source>
</evidence>
<reference evidence="1 2" key="1">
    <citation type="journal article" date="2019" name="Int. J. Syst. Evol. Microbiol.">
        <title>The Global Catalogue of Microorganisms (GCM) 10K type strain sequencing project: providing services to taxonomists for standard genome sequencing and annotation.</title>
        <authorList>
            <consortium name="The Broad Institute Genomics Platform"/>
            <consortium name="The Broad Institute Genome Sequencing Center for Infectious Disease"/>
            <person name="Wu L."/>
            <person name="Ma J."/>
        </authorList>
    </citation>
    <scope>NUCLEOTIDE SEQUENCE [LARGE SCALE GENOMIC DNA]</scope>
    <source>
        <strain evidence="1 2">JCM 16117</strain>
    </source>
</reference>
<proteinExistence type="predicted"/>
<gene>
    <name evidence="1" type="ORF">GCM10009851_33470</name>
</gene>
<organism evidence="1 2">
    <name type="scientific">Herbiconiux moechotypicola</name>
    <dbReference type="NCBI Taxonomy" id="637393"/>
    <lineage>
        <taxon>Bacteria</taxon>
        <taxon>Bacillati</taxon>
        <taxon>Actinomycetota</taxon>
        <taxon>Actinomycetes</taxon>
        <taxon>Micrococcales</taxon>
        <taxon>Microbacteriaceae</taxon>
        <taxon>Herbiconiux</taxon>
    </lineage>
</organism>
<dbReference type="Proteomes" id="UP001500929">
    <property type="component" value="Unassembled WGS sequence"/>
</dbReference>
<name>A0ABN3E0S8_9MICO</name>
<accession>A0ABN3E0S8</accession>